<evidence type="ECO:0000313" key="4">
    <source>
        <dbReference type="EnsemblMetazoa" id="XP_038057625.1"/>
    </source>
</evidence>
<feature type="transmembrane region" description="Helical" evidence="2">
    <location>
        <begin position="184"/>
        <end position="210"/>
    </location>
</feature>
<feature type="compositionally biased region" description="Polar residues" evidence="1">
    <location>
        <begin position="51"/>
        <end position="71"/>
    </location>
</feature>
<accession>A0A914A1V4</accession>
<name>A0A914A1V4_PATMI</name>
<keyword evidence="5" id="KW-1185">Reference proteome</keyword>
<dbReference type="RefSeq" id="XP_038057625.1">
    <property type="nucleotide sequence ID" value="XM_038201697.1"/>
</dbReference>
<dbReference type="Proteomes" id="UP000887568">
    <property type="component" value="Unplaced"/>
</dbReference>
<dbReference type="GeneID" id="119729167"/>
<feature type="signal peptide" evidence="3">
    <location>
        <begin position="1"/>
        <end position="19"/>
    </location>
</feature>
<feature type="compositionally biased region" description="Low complexity" evidence="1">
    <location>
        <begin position="72"/>
        <end position="105"/>
    </location>
</feature>
<evidence type="ECO:0000256" key="1">
    <source>
        <dbReference type="SAM" id="MobiDB-lite"/>
    </source>
</evidence>
<keyword evidence="2" id="KW-0472">Membrane</keyword>
<feature type="compositionally biased region" description="Polar residues" evidence="1">
    <location>
        <begin position="109"/>
        <end position="119"/>
    </location>
</feature>
<feature type="compositionally biased region" description="Polar residues" evidence="1">
    <location>
        <begin position="336"/>
        <end position="347"/>
    </location>
</feature>
<feature type="region of interest" description="Disordered" evidence="1">
    <location>
        <begin position="215"/>
        <end position="234"/>
    </location>
</feature>
<feature type="chain" id="PRO_5037064540" evidence="3">
    <location>
        <begin position="20"/>
        <end position="360"/>
    </location>
</feature>
<dbReference type="EnsemblMetazoa" id="XM_038201697.1">
    <property type="protein sequence ID" value="XP_038057625.1"/>
    <property type="gene ID" value="LOC119729167"/>
</dbReference>
<proteinExistence type="predicted"/>
<keyword evidence="2" id="KW-1133">Transmembrane helix</keyword>
<reference evidence="4" key="1">
    <citation type="submission" date="2022-11" db="UniProtKB">
        <authorList>
            <consortium name="EnsemblMetazoa"/>
        </authorList>
    </citation>
    <scope>IDENTIFICATION</scope>
</reference>
<dbReference type="OMA" id="RMSMHRP"/>
<protein>
    <submittedName>
        <fullName evidence="4">Uncharacterized protein</fullName>
    </submittedName>
</protein>
<organism evidence="4 5">
    <name type="scientific">Patiria miniata</name>
    <name type="common">Bat star</name>
    <name type="synonym">Asterina miniata</name>
    <dbReference type="NCBI Taxonomy" id="46514"/>
    <lineage>
        <taxon>Eukaryota</taxon>
        <taxon>Metazoa</taxon>
        <taxon>Echinodermata</taxon>
        <taxon>Eleutherozoa</taxon>
        <taxon>Asterozoa</taxon>
        <taxon>Asteroidea</taxon>
        <taxon>Valvatacea</taxon>
        <taxon>Valvatida</taxon>
        <taxon>Asterinidae</taxon>
        <taxon>Patiria</taxon>
    </lineage>
</organism>
<evidence type="ECO:0000256" key="3">
    <source>
        <dbReference type="SAM" id="SignalP"/>
    </source>
</evidence>
<evidence type="ECO:0000313" key="5">
    <source>
        <dbReference type="Proteomes" id="UP000887568"/>
    </source>
</evidence>
<evidence type="ECO:0000256" key="2">
    <source>
        <dbReference type="SAM" id="Phobius"/>
    </source>
</evidence>
<feature type="region of interest" description="Disordered" evidence="1">
    <location>
        <begin position="282"/>
        <end position="349"/>
    </location>
</feature>
<keyword evidence="2" id="KW-0812">Transmembrane</keyword>
<dbReference type="OrthoDB" id="10598612at2759"/>
<dbReference type="AlphaFoldDB" id="A0A914A1V4"/>
<feature type="region of interest" description="Disordered" evidence="1">
    <location>
        <begin position="44"/>
        <end position="160"/>
    </location>
</feature>
<sequence length="360" mass="35915">MAMIAQLVLLSLSVQSLLATNGTLSPAVSASMSTPTTVTGVMGSAEPIEPSTVSNVNTEAPATSNHTNPIMSTPVSTASTLSPAATGSTAAAPGATATEPGSTTALVPSGSTVSLTAPPSQMPTESGTTTPAGGGTPTEMSRTAGMTSSMTQAVTSEPTSGLMTTLATIMKTTKGGSGSEGVSLAVYIAAGVVSGLVVLVIIFAIGVWCLRSRKSQDGRGTRNPFGPDEMDKLDPKARMSMHRPASASVNADDDLAFVTFSTGPGTASAEYHVGGIENPTYALSNVSDGEEPTAGEGGQDQNGAATMPSPARLSIAEPTEGAAEGESEGGKGRNIRPQSGVSYTSNDIDGALETLEIGTV</sequence>
<keyword evidence="3" id="KW-0732">Signal</keyword>
<feature type="compositionally biased region" description="Polar residues" evidence="1">
    <location>
        <begin position="139"/>
        <end position="160"/>
    </location>
</feature>